<reference evidence="1" key="1">
    <citation type="submission" date="2018-02" db="EMBL/GenBank/DDBJ databases">
        <title>Rhizophora mucronata_Transcriptome.</title>
        <authorList>
            <person name="Meera S.P."/>
            <person name="Sreeshan A."/>
            <person name="Augustine A."/>
        </authorList>
    </citation>
    <scope>NUCLEOTIDE SEQUENCE</scope>
    <source>
        <tissue evidence="1">Leaf</tissue>
    </source>
</reference>
<accession>A0A2P2MB31</accession>
<dbReference type="AlphaFoldDB" id="A0A2P2MB31"/>
<proteinExistence type="predicted"/>
<organism evidence="1">
    <name type="scientific">Rhizophora mucronata</name>
    <name type="common">Asiatic mangrove</name>
    <dbReference type="NCBI Taxonomy" id="61149"/>
    <lineage>
        <taxon>Eukaryota</taxon>
        <taxon>Viridiplantae</taxon>
        <taxon>Streptophyta</taxon>
        <taxon>Embryophyta</taxon>
        <taxon>Tracheophyta</taxon>
        <taxon>Spermatophyta</taxon>
        <taxon>Magnoliopsida</taxon>
        <taxon>eudicotyledons</taxon>
        <taxon>Gunneridae</taxon>
        <taxon>Pentapetalae</taxon>
        <taxon>rosids</taxon>
        <taxon>fabids</taxon>
        <taxon>Malpighiales</taxon>
        <taxon>Rhizophoraceae</taxon>
        <taxon>Rhizophora</taxon>
    </lineage>
</organism>
<name>A0A2P2MB31_RHIMU</name>
<evidence type="ECO:0000313" key="1">
    <source>
        <dbReference type="EMBL" id="MBX27411.1"/>
    </source>
</evidence>
<sequence>MLLWDRVNGFHGGRELRMLFIEGIRGKSRLSLLSSPTILLHSSRKLCNYCLFRAERGLLLKDRSD</sequence>
<protein>
    <submittedName>
        <fullName evidence="1">Uncharacterized protein</fullName>
    </submittedName>
</protein>
<dbReference type="EMBL" id="GGEC01046927">
    <property type="protein sequence ID" value="MBX27411.1"/>
    <property type="molecule type" value="Transcribed_RNA"/>
</dbReference>